<sequence>MNKFLELFMKGIPIGISNTLPGVSGGTMALVLGIYDDLISGIKKIKLSVVGPIFLGAVVGVLGSSKIITFLLESYSSLVKAFLLGLIFASSKVTFKQVKEINLKTIGLSLVGLLLALMYSVELGSVTTTSSLSYFKVFFGGAIGSVAMILPGVSGGTILIMLGLYEGVLEAITVLNLSVIIIFSLGVGSGLLAFSRILSFLLNNFRSLLMAFLTGLILGSMRSVISFQLGIGVIISFILGVIVIQLLSE</sequence>
<feature type="transmembrane region" description="Helical" evidence="1">
    <location>
        <begin position="200"/>
        <end position="218"/>
    </location>
</feature>
<feature type="transmembrane region" description="Helical" evidence="1">
    <location>
        <begin position="12"/>
        <end position="35"/>
    </location>
</feature>
<proteinExistence type="predicted"/>
<dbReference type="eggNOG" id="COG2035">
    <property type="taxonomic scope" value="Bacteria"/>
</dbReference>
<reference evidence="2 3" key="1">
    <citation type="journal article" date="2010" name="Stand. Genomic Sci.">
        <title>Complete genome sequence of Acetohalobium arabaticum type strain (Z-7288).</title>
        <authorList>
            <person name="Sikorski J."/>
            <person name="Lapidus A."/>
            <person name="Chertkov O."/>
            <person name="Lucas S."/>
            <person name="Copeland A."/>
            <person name="Glavina Del Rio T."/>
            <person name="Nolan M."/>
            <person name="Tice H."/>
            <person name="Cheng J.F."/>
            <person name="Han C."/>
            <person name="Brambilla E."/>
            <person name="Pitluck S."/>
            <person name="Liolios K."/>
            <person name="Ivanova N."/>
            <person name="Mavromatis K."/>
            <person name="Mikhailova N."/>
            <person name="Pati A."/>
            <person name="Bruce D."/>
            <person name="Detter C."/>
            <person name="Tapia R."/>
            <person name="Goodwin L."/>
            <person name="Chen A."/>
            <person name="Palaniappan K."/>
            <person name="Land M."/>
            <person name="Hauser L."/>
            <person name="Chang Y.J."/>
            <person name="Jeffries C.D."/>
            <person name="Rohde M."/>
            <person name="Goker M."/>
            <person name="Spring S."/>
            <person name="Woyke T."/>
            <person name="Bristow J."/>
            <person name="Eisen J.A."/>
            <person name="Markowitz V."/>
            <person name="Hugenholtz P."/>
            <person name="Kyrpides N.C."/>
            <person name="Klenk H.P."/>
        </authorList>
    </citation>
    <scope>NUCLEOTIDE SEQUENCE [LARGE SCALE GENOMIC DNA]</scope>
    <source>
        <strain evidence="3">ATCC 49924 / DSM 5501 / Z-7288</strain>
    </source>
</reference>
<dbReference type="OrthoDB" id="9793746at2"/>
<feature type="transmembrane region" description="Helical" evidence="1">
    <location>
        <begin position="174"/>
        <end position="194"/>
    </location>
</feature>
<keyword evidence="1" id="KW-0812">Transmembrane</keyword>
<gene>
    <name evidence="2" type="ordered locus">Acear_1004</name>
</gene>
<evidence type="ECO:0000313" key="3">
    <source>
        <dbReference type="Proteomes" id="UP000001661"/>
    </source>
</evidence>
<dbReference type="EMBL" id="CP002105">
    <property type="protein sequence ID" value="ADL12531.1"/>
    <property type="molecule type" value="Genomic_DNA"/>
</dbReference>
<dbReference type="Proteomes" id="UP000001661">
    <property type="component" value="Chromosome"/>
</dbReference>
<feature type="transmembrane region" description="Helical" evidence="1">
    <location>
        <begin position="138"/>
        <end position="162"/>
    </location>
</feature>
<dbReference type="AlphaFoldDB" id="D9QPU0"/>
<dbReference type="STRING" id="574087.Acear_1004"/>
<protein>
    <recommendedName>
        <fullName evidence="4">DUF368 domain-containing protein</fullName>
    </recommendedName>
</protein>
<feature type="transmembrane region" description="Helical" evidence="1">
    <location>
        <begin position="47"/>
        <end position="72"/>
    </location>
</feature>
<dbReference type="PANTHER" id="PTHR37308">
    <property type="entry name" value="INTEGRAL MEMBRANE PROTEIN"/>
    <property type="match status" value="1"/>
</dbReference>
<keyword evidence="1" id="KW-1133">Transmembrane helix</keyword>
<organism evidence="2 3">
    <name type="scientific">Acetohalobium arabaticum (strain ATCC 49924 / DSM 5501 / Z-7288)</name>
    <dbReference type="NCBI Taxonomy" id="574087"/>
    <lineage>
        <taxon>Bacteria</taxon>
        <taxon>Bacillati</taxon>
        <taxon>Bacillota</taxon>
        <taxon>Clostridia</taxon>
        <taxon>Halanaerobiales</taxon>
        <taxon>Halobacteroidaceae</taxon>
        <taxon>Acetohalobium</taxon>
    </lineage>
</organism>
<evidence type="ECO:0000256" key="1">
    <source>
        <dbReference type="SAM" id="Phobius"/>
    </source>
</evidence>
<feature type="transmembrane region" description="Helical" evidence="1">
    <location>
        <begin position="107"/>
        <end position="126"/>
    </location>
</feature>
<dbReference type="HOGENOM" id="CLU_055621_0_0_9"/>
<dbReference type="InterPro" id="IPR007163">
    <property type="entry name" value="VCA0040-like"/>
</dbReference>
<dbReference type="PANTHER" id="PTHR37308:SF1">
    <property type="entry name" value="POLYPRENYL-PHOSPHATE TRANSPORTER"/>
    <property type="match status" value="1"/>
</dbReference>
<dbReference type="Pfam" id="PF04018">
    <property type="entry name" value="VCA0040-like"/>
    <property type="match status" value="1"/>
</dbReference>
<evidence type="ECO:0008006" key="4">
    <source>
        <dbReference type="Google" id="ProtNLM"/>
    </source>
</evidence>
<feature type="transmembrane region" description="Helical" evidence="1">
    <location>
        <begin position="225"/>
        <end position="247"/>
    </location>
</feature>
<dbReference type="KEGG" id="aar:Acear_1004"/>
<keyword evidence="3" id="KW-1185">Reference proteome</keyword>
<evidence type="ECO:0000313" key="2">
    <source>
        <dbReference type="EMBL" id="ADL12531.1"/>
    </source>
</evidence>
<keyword evidence="1" id="KW-0472">Membrane</keyword>
<name>D9QPU0_ACEAZ</name>
<accession>D9QPU0</accession>